<dbReference type="InParanoid" id="A0A3P7FAC1"/>
<dbReference type="OMA" id="FPVFECF"/>
<dbReference type="Gene3D" id="1.25.40.10">
    <property type="entry name" value="Tetratricopeptide repeat domain"/>
    <property type="match status" value="1"/>
</dbReference>
<evidence type="ECO:0000313" key="3">
    <source>
        <dbReference type="Proteomes" id="UP000270924"/>
    </source>
</evidence>
<dbReference type="OrthoDB" id="1914839at2759"/>
<dbReference type="SMART" id="SM00028">
    <property type="entry name" value="TPR"/>
    <property type="match status" value="3"/>
</dbReference>
<dbReference type="InterPro" id="IPR019734">
    <property type="entry name" value="TPR_rpt"/>
</dbReference>
<evidence type="ECO:0000313" key="2">
    <source>
        <dbReference type="EMBL" id="VDM07748.1"/>
    </source>
</evidence>
<name>A0A3P7FAC1_WUCBA</name>
<dbReference type="PANTHER" id="PTHR23184:SF9">
    <property type="entry name" value="TETRATRICOPEPTIDE REPEAT PROTEIN 14"/>
    <property type="match status" value="1"/>
</dbReference>
<keyword evidence="3" id="KW-1185">Reference proteome</keyword>
<dbReference type="InterPro" id="IPR039190">
    <property type="entry name" value="TTC14"/>
</dbReference>
<dbReference type="PANTHER" id="PTHR23184">
    <property type="entry name" value="TETRATRICOPEPTIDE REPEAT PROTEIN 14"/>
    <property type="match status" value="1"/>
</dbReference>
<dbReference type="Proteomes" id="UP000270924">
    <property type="component" value="Unassembled WGS sequence"/>
</dbReference>
<dbReference type="InterPro" id="IPR011990">
    <property type="entry name" value="TPR-like_helical_dom_sf"/>
</dbReference>
<dbReference type="Pfam" id="PF13181">
    <property type="entry name" value="TPR_8"/>
    <property type="match status" value="1"/>
</dbReference>
<dbReference type="EMBL" id="UYWW01000211">
    <property type="protein sequence ID" value="VDM07748.1"/>
    <property type="molecule type" value="Genomic_DNA"/>
</dbReference>
<gene>
    <name evidence="2" type="ORF">WBA_LOCUS1134</name>
</gene>
<feature type="region of interest" description="Disordered" evidence="1">
    <location>
        <begin position="384"/>
        <end position="413"/>
    </location>
</feature>
<organism evidence="2 3">
    <name type="scientific">Wuchereria bancrofti</name>
    <dbReference type="NCBI Taxonomy" id="6293"/>
    <lineage>
        <taxon>Eukaryota</taxon>
        <taxon>Metazoa</taxon>
        <taxon>Ecdysozoa</taxon>
        <taxon>Nematoda</taxon>
        <taxon>Chromadorea</taxon>
        <taxon>Rhabditida</taxon>
        <taxon>Spirurina</taxon>
        <taxon>Spiruromorpha</taxon>
        <taxon>Filarioidea</taxon>
        <taxon>Onchocercidae</taxon>
        <taxon>Wuchereria</taxon>
    </lineage>
</organism>
<dbReference type="AlphaFoldDB" id="A0A3P7FAC1"/>
<reference evidence="2 3" key="1">
    <citation type="submission" date="2018-11" db="EMBL/GenBank/DDBJ databases">
        <authorList>
            <consortium name="Pathogen Informatics"/>
        </authorList>
    </citation>
    <scope>NUCLEOTIDE SEQUENCE [LARGE SCALE GENOMIC DNA]</scope>
</reference>
<proteinExistence type="predicted"/>
<sequence length="667" mass="75796">MSPPSTATSRRHRCRLSSRNYHHDRANEYTNGFSSHSRENDLDIKCGNFLPEDGVEELLNNDSTMLSAKYDGFPVFECFATEISSVDAKKKLYNDLRIGDELCFRIRRVELAGVYAEPICMLHSFRRSLRWINDFQVLLGRNLQSGRDYRPNDLIKVLVVGFDDETEIPVFAIDEDAGLLTEAELPTYFRNGEKIGTKTFDEYLKGYLPATNPNLAALFGVETDLAFSFLHELKDTDFSSNHRAPYIRRRQNEDLSMSVAKRGVDRIREGENAAAVQHFNKALSICGKNIEALVGRAAAYANMGQYNLAETDLDEALTINASHTNARNYMIETLLQEAKRLEEVGKKDEAKAKYEKSLTIKSDIRALDGLRNLERSPSVKVIKMKNDDAKAKDRKAEHSRAADEKQRRKRRRDAEKLAEYERFIAELKSKTVPNTALWSFFSLEVIMITERIEVGRCLCIHAQLQAVDIVLQSLLYQRGIVPAVVTQLLSTVESHDEIKFFETYTKIREALRELFRSCNRRALHEIIIIIGASCAIPQEIYRIPIKVCDSFESDLSHCGQNCAELSAREQRRISSLLVVSPNLNTTRNITRNTRACVLVRGTSALKFPEELVENDDGFALPGGEVLARRKTYSVQFVLKHLCVEDVVVVSDPDTTWFRLSPIIQAFS</sequence>
<accession>A0A3P7FAC1</accession>
<dbReference type="InterPro" id="IPR053729">
    <property type="entry name" value="MAD2L1BP_domain_sf"/>
</dbReference>
<evidence type="ECO:0000256" key="1">
    <source>
        <dbReference type="SAM" id="MobiDB-lite"/>
    </source>
</evidence>
<protein>
    <submittedName>
        <fullName evidence="2">Uncharacterized protein</fullName>
    </submittedName>
</protein>
<dbReference type="Gene3D" id="3.30.900.20">
    <property type="match status" value="1"/>
</dbReference>
<dbReference type="SUPFAM" id="SSF48452">
    <property type="entry name" value="TPR-like"/>
    <property type="match status" value="1"/>
</dbReference>